<dbReference type="EMBL" id="JANPWB010000005">
    <property type="protein sequence ID" value="KAJ1183385.1"/>
    <property type="molecule type" value="Genomic_DNA"/>
</dbReference>
<keyword evidence="3" id="KW-1185">Reference proteome</keyword>
<feature type="compositionally biased region" description="Polar residues" evidence="1">
    <location>
        <begin position="423"/>
        <end position="435"/>
    </location>
</feature>
<feature type="compositionally biased region" description="Basic residues" evidence="1">
    <location>
        <begin position="276"/>
        <end position="287"/>
    </location>
</feature>
<name>A0AAV7U2T7_PLEWA</name>
<sequence length="435" mass="47698">MLRANGSSSHPPPTPPDMEEGSRENAPGQRELITPTAHSPGHGRREQRECSGPTGAHHTHRPLPRTWKKGAERMLRANGSSSHPPPTPPDMEEGSRENAPGQRELITPTAHSPGHGRREQRECSGPTGAHHTHRPLPRTWKKGAERMLRANGSSSHPPPTPPDMEEGSRENAPGQRELITPTAHSPGHGRREQRECSGPTGAHHTHRPLPRTWKKGAERMLRANGSSSHPPPTPPDMEEGSRENAPGQRELITPTAHSPGHGRREQRECSGPTGAHHTHRPLPRTWKKGAERMLRANGSSSHPPPTPPDMEEGSRENAPGQRELITPTAHSPGHGRREQRECSGPTGAHHTHRPLPRTWKKGAERMLRANGSSSHPPPTPPDMEEGSRENAPGQRELITPTAHSSGHGRREQSLEQPWEVVKTYNQEAPNPDTIS</sequence>
<reference evidence="2" key="1">
    <citation type="journal article" date="2022" name="bioRxiv">
        <title>Sequencing and chromosome-scale assembly of the giantPleurodeles waltlgenome.</title>
        <authorList>
            <person name="Brown T."/>
            <person name="Elewa A."/>
            <person name="Iarovenko S."/>
            <person name="Subramanian E."/>
            <person name="Araus A.J."/>
            <person name="Petzold A."/>
            <person name="Susuki M."/>
            <person name="Suzuki K.-i.T."/>
            <person name="Hayashi T."/>
            <person name="Toyoda A."/>
            <person name="Oliveira C."/>
            <person name="Osipova E."/>
            <person name="Leigh N.D."/>
            <person name="Simon A."/>
            <person name="Yun M.H."/>
        </authorList>
    </citation>
    <scope>NUCLEOTIDE SEQUENCE</scope>
    <source>
        <strain evidence="2">20211129_DDA</strain>
        <tissue evidence="2">Liver</tissue>
    </source>
</reference>
<evidence type="ECO:0000313" key="3">
    <source>
        <dbReference type="Proteomes" id="UP001066276"/>
    </source>
</evidence>
<dbReference type="Proteomes" id="UP001066276">
    <property type="component" value="Chromosome 3_1"/>
</dbReference>
<dbReference type="AlphaFoldDB" id="A0AAV7U2T7"/>
<comment type="caution">
    <text evidence="2">The sequence shown here is derived from an EMBL/GenBank/DDBJ whole genome shotgun (WGS) entry which is preliminary data.</text>
</comment>
<protein>
    <submittedName>
        <fullName evidence="2">Uncharacterized protein</fullName>
    </submittedName>
</protein>
<organism evidence="2 3">
    <name type="scientific">Pleurodeles waltl</name>
    <name type="common">Iberian ribbed newt</name>
    <dbReference type="NCBI Taxonomy" id="8319"/>
    <lineage>
        <taxon>Eukaryota</taxon>
        <taxon>Metazoa</taxon>
        <taxon>Chordata</taxon>
        <taxon>Craniata</taxon>
        <taxon>Vertebrata</taxon>
        <taxon>Euteleostomi</taxon>
        <taxon>Amphibia</taxon>
        <taxon>Batrachia</taxon>
        <taxon>Caudata</taxon>
        <taxon>Salamandroidea</taxon>
        <taxon>Salamandridae</taxon>
        <taxon>Pleurodelinae</taxon>
        <taxon>Pleurodeles</taxon>
    </lineage>
</organism>
<evidence type="ECO:0000313" key="2">
    <source>
        <dbReference type="EMBL" id="KAJ1183385.1"/>
    </source>
</evidence>
<feature type="compositionally biased region" description="Basic residues" evidence="1">
    <location>
        <begin position="203"/>
        <end position="214"/>
    </location>
</feature>
<feature type="compositionally biased region" description="Basic residues" evidence="1">
    <location>
        <begin position="349"/>
        <end position="360"/>
    </location>
</feature>
<proteinExistence type="predicted"/>
<accession>A0AAV7U2T7</accession>
<gene>
    <name evidence="2" type="ORF">NDU88_000207</name>
</gene>
<feature type="region of interest" description="Disordered" evidence="1">
    <location>
        <begin position="1"/>
        <end position="435"/>
    </location>
</feature>
<evidence type="ECO:0000256" key="1">
    <source>
        <dbReference type="SAM" id="MobiDB-lite"/>
    </source>
</evidence>
<feature type="compositionally biased region" description="Basic residues" evidence="1">
    <location>
        <begin position="130"/>
        <end position="141"/>
    </location>
</feature>
<feature type="compositionally biased region" description="Basic residues" evidence="1">
    <location>
        <begin position="57"/>
        <end position="68"/>
    </location>
</feature>